<dbReference type="Proteomes" id="UP001597083">
    <property type="component" value="Unassembled WGS sequence"/>
</dbReference>
<feature type="non-terminal residue" evidence="1">
    <location>
        <position position="73"/>
    </location>
</feature>
<dbReference type="SUPFAM" id="SSF46689">
    <property type="entry name" value="Homeodomain-like"/>
    <property type="match status" value="1"/>
</dbReference>
<dbReference type="InterPro" id="IPR036388">
    <property type="entry name" value="WH-like_DNA-bd_sf"/>
</dbReference>
<protein>
    <recommendedName>
        <fullName evidence="3">Transposase</fullName>
    </recommendedName>
</protein>
<proteinExistence type="predicted"/>
<dbReference type="Gene3D" id="1.10.10.10">
    <property type="entry name" value="Winged helix-like DNA-binding domain superfamily/Winged helix DNA-binding domain"/>
    <property type="match status" value="1"/>
</dbReference>
<keyword evidence="2" id="KW-1185">Reference proteome</keyword>
<sequence>MPGDRQRCLTLWTWTRPSPYPSELRNRAVRMYAEIRPDYPSEWSAMKAVAAKLGVGHAETIRGWARKAEVDAG</sequence>
<evidence type="ECO:0000313" key="2">
    <source>
        <dbReference type="Proteomes" id="UP001597083"/>
    </source>
</evidence>
<accession>A0ABW3CNV4</accession>
<dbReference type="EMBL" id="JBHTIR010003681">
    <property type="protein sequence ID" value="MFD0855600.1"/>
    <property type="molecule type" value="Genomic_DNA"/>
</dbReference>
<evidence type="ECO:0008006" key="3">
    <source>
        <dbReference type="Google" id="ProtNLM"/>
    </source>
</evidence>
<evidence type="ECO:0000313" key="1">
    <source>
        <dbReference type="EMBL" id="MFD0855600.1"/>
    </source>
</evidence>
<name>A0ABW3CNV4_9ACTN</name>
<comment type="caution">
    <text evidence="1">The sequence shown here is derived from an EMBL/GenBank/DDBJ whole genome shotgun (WGS) entry which is preliminary data.</text>
</comment>
<reference evidence="2" key="1">
    <citation type="journal article" date="2019" name="Int. J. Syst. Evol. Microbiol.">
        <title>The Global Catalogue of Microorganisms (GCM) 10K type strain sequencing project: providing services to taxonomists for standard genome sequencing and annotation.</title>
        <authorList>
            <consortium name="The Broad Institute Genomics Platform"/>
            <consortium name="The Broad Institute Genome Sequencing Center for Infectious Disease"/>
            <person name="Wu L."/>
            <person name="Ma J."/>
        </authorList>
    </citation>
    <scope>NUCLEOTIDE SEQUENCE [LARGE SCALE GENOMIC DNA]</scope>
    <source>
        <strain evidence="2">JCM 31696</strain>
    </source>
</reference>
<gene>
    <name evidence="1" type="ORF">ACFQ07_25385</name>
</gene>
<organism evidence="1 2">
    <name type="scientific">Actinomadura adrarensis</name>
    <dbReference type="NCBI Taxonomy" id="1819600"/>
    <lineage>
        <taxon>Bacteria</taxon>
        <taxon>Bacillati</taxon>
        <taxon>Actinomycetota</taxon>
        <taxon>Actinomycetes</taxon>
        <taxon>Streptosporangiales</taxon>
        <taxon>Thermomonosporaceae</taxon>
        <taxon>Actinomadura</taxon>
    </lineage>
</organism>
<dbReference type="InterPro" id="IPR009057">
    <property type="entry name" value="Homeodomain-like_sf"/>
</dbReference>